<comment type="caution">
    <text evidence="2">The sequence shown here is derived from an EMBL/GenBank/DDBJ whole genome shotgun (WGS) entry which is preliminary data.</text>
</comment>
<feature type="region of interest" description="Disordered" evidence="1">
    <location>
        <begin position="235"/>
        <end position="264"/>
    </location>
</feature>
<protein>
    <submittedName>
        <fullName evidence="2">Uncharacterized protein</fullName>
    </submittedName>
</protein>
<evidence type="ECO:0000313" key="3">
    <source>
        <dbReference type="Proteomes" id="UP000184267"/>
    </source>
</evidence>
<keyword evidence="3" id="KW-1185">Reference proteome</keyword>
<gene>
    <name evidence="2" type="ORF">TRAPUB_11669</name>
</gene>
<name>A0A1M2VVZ2_TRAPU</name>
<dbReference type="AlphaFoldDB" id="A0A1M2VVZ2"/>
<feature type="compositionally biased region" description="Polar residues" evidence="1">
    <location>
        <begin position="93"/>
        <end position="111"/>
    </location>
</feature>
<evidence type="ECO:0000313" key="2">
    <source>
        <dbReference type="EMBL" id="OJT11779.1"/>
    </source>
</evidence>
<reference evidence="2 3" key="1">
    <citation type="submission" date="2016-10" db="EMBL/GenBank/DDBJ databases">
        <title>Genome sequence of the basidiomycete white-rot fungus Trametes pubescens.</title>
        <authorList>
            <person name="Makela M.R."/>
            <person name="Granchi Z."/>
            <person name="Peng M."/>
            <person name="De Vries R.P."/>
            <person name="Grigoriev I."/>
            <person name="Riley R."/>
            <person name="Hilden K."/>
        </authorList>
    </citation>
    <scope>NUCLEOTIDE SEQUENCE [LARGE SCALE GENOMIC DNA]</scope>
    <source>
        <strain evidence="2 3">FBCC735</strain>
    </source>
</reference>
<dbReference type="Proteomes" id="UP000184267">
    <property type="component" value="Unassembled WGS sequence"/>
</dbReference>
<accession>A0A1M2VVZ2</accession>
<dbReference type="STRING" id="154538.A0A1M2VVZ2"/>
<evidence type="ECO:0000256" key="1">
    <source>
        <dbReference type="SAM" id="MobiDB-lite"/>
    </source>
</evidence>
<proteinExistence type="predicted"/>
<dbReference type="OrthoDB" id="1630758at2759"/>
<sequence length="294" mass="31130">MYAVKHALGPWYRPDVQPQFHAYRQAEPPLATFEVLDGPISAAAEAQGQDPINLSESPPLTLPEDPSDIASYFPNPEESIWNAQSRPRRSRASTDATRIQHLPAQSPTSPTAPYPTVFPITPAVGYVPGGLAMMYGSSSYTTPGPVPALSYPQGTAIPTNSPTALSIPPLDPTTPLPDTLASLHSSLGTLAGALGALAAARGSESLRTTEEIRGMRAAMHGLRMQMHDMLTSRTQISGQGPAGRSADADGPGPDTAGPPPHWPRPYGQYPLYPHLYPLAQLGMAHPAPANITKL</sequence>
<organism evidence="2 3">
    <name type="scientific">Trametes pubescens</name>
    <name type="common">White-rot fungus</name>
    <dbReference type="NCBI Taxonomy" id="154538"/>
    <lineage>
        <taxon>Eukaryota</taxon>
        <taxon>Fungi</taxon>
        <taxon>Dikarya</taxon>
        <taxon>Basidiomycota</taxon>
        <taxon>Agaricomycotina</taxon>
        <taxon>Agaricomycetes</taxon>
        <taxon>Polyporales</taxon>
        <taxon>Polyporaceae</taxon>
        <taxon>Trametes</taxon>
    </lineage>
</organism>
<feature type="region of interest" description="Disordered" evidence="1">
    <location>
        <begin position="46"/>
        <end position="114"/>
    </location>
</feature>
<dbReference type="EMBL" id="MNAD01000575">
    <property type="protein sequence ID" value="OJT11779.1"/>
    <property type="molecule type" value="Genomic_DNA"/>
</dbReference>